<dbReference type="InterPro" id="IPR012340">
    <property type="entry name" value="NA-bd_OB-fold"/>
</dbReference>
<accession>A0ABY7XHG9</accession>
<gene>
    <name evidence="2" type="ORF">PUW25_25720</name>
</gene>
<dbReference type="Proteomes" id="UP001221519">
    <property type="component" value="Plasmid unnamed1"/>
</dbReference>
<name>A0ABY7XHG9_9BACL</name>
<geneLocation type="plasmid" evidence="2 3">
    <name>unnamed1</name>
</geneLocation>
<evidence type="ECO:0000313" key="3">
    <source>
        <dbReference type="Proteomes" id="UP001221519"/>
    </source>
</evidence>
<dbReference type="RefSeq" id="WP_047913021.1">
    <property type="nucleotide sequence ID" value="NZ_CP118109.1"/>
</dbReference>
<organism evidence="2 3">
    <name type="scientific">Paenibacillus urinalis</name>
    <dbReference type="NCBI Taxonomy" id="521520"/>
    <lineage>
        <taxon>Bacteria</taxon>
        <taxon>Bacillati</taxon>
        <taxon>Bacillota</taxon>
        <taxon>Bacilli</taxon>
        <taxon>Bacillales</taxon>
        <taxon>Paenibacillaceae</taxon>
        <taxon>Paenibacillus</taxon>
    </lineage>
</organism>
<proteinExistence type="predicted"/>
<evidence type="ECO:0000313" key="2">
    <source>
        <dbReference type="EMBL" id="WDI05210.1"/>
    </source>
</evidence>
<reference evidence="2 3" key="1">
    <citation type="submission" date="2023-02" db="EMBL/GenBank/DDBJ databases">
        <title>Pathogen: clinical or host-associated sample.</title>
        <authorList>
            <person name="Hergert J."/>
            <person name="Casey R."/>
            <person name="Wagner J."/>
            <person name="Young E.L."/>
            <person name="Oakeson K.F."/>
        </authorList>
    </citation>
    <scope>NUCLEOTIDE SEQUENCE [LARGE SCALE GENOMIC DNA]</scope>
    <source>
        <strain evidence="2 3">2022CK-00829</strain>
        <plasmid evidence="2 3">unnamed1</plasmid>
    </source>
</reference>
<keyword evidence="3" id="KW-1185">Reference proteome</keyword>
<dbReference type="InterPro" id="IPR004365">
    <property type="entry name" value="NA-bd_OB_tRNA"/>
</dbReference>
<dbReference type="Pfam" id="PF01336">
    <property type="entry name" value="tRNA_anti-codon"/>
    <property type="match status" value="1"/>
</dbReference>
<dbReference type="SUPFAM" id="SSF50249">
    <property type="entry name" value="Nucleic acid-binding proteins"/>
    <property type="match status" value="1"/>
</dbReference>
<dbReference type="EMBL" id="CP118109">
    <property type="protein sequence ID" value="WDI05210.1"/>
    <property type="molecule type" value="Genomic_DNA"/>
</dbReference>
<evidence type="ECO:0000259" key="1">
    <source>
        <dbReference type="Pfam" id="PF01336"/>
    </source>
</evidence>
<feature type="domain" description="OB" evidence="1">
    <location>
        <begin position="27"/>
        <end position="112"/>
    </location>
</feature>
<dbReference type="Gene3D" id="2.40.50.140">
    <property type="entry name" value="Nucleic acid-binding proteins"/>
    <property type="match status" value="1"/>
</dbReference>
<protein>
    <submittedName>
        <fullName evidence="2">OB-fold nucleic acid binding domain-containing protein</fullName>
    </submittedName>
</protein>
<keyword evidence="2" id="KW-0614">Plasmid</keyword>
<sequence length="113" mass="12703">MATINKIQSVVTHFSEQLKDGEYLSEVKIAGKITSVSLTPLLPIFDNESSIRSFVIDDYIGEIRVIIADDVYQNFKDIIEVGSYLCIDGILNVIDKLPKKEFSVVAYDMELLV</sequence>